<gene>
    <name evidence="4" type="ORF">EPJ72_01100</name>
</gene>
<dbReference type="Gene3D" id="1.10.260.40">
    <property type="entry name" value="lambda repressor-like DNA-binding domains"/>
    <property type="match status" value="1"/>
</dbReference>
<evidence type="ECO:0000256" key="2">
    <source>
        <dbReference type="SAM" id="Phobius"/>
    </source>
</evidence>
<evidence type="ECO:0000256" key="1">
    <source>
        <dbReference type="SAM" id="MobiDB-lite"/>
    </source>
</evidence>
<dbReference type="AlphaFoldDB" id="A0A5C8FBN2"/>
<evidence type="ECO:0000259" key="3">
    <source>
        <dbReference type="PROSITE" id="PS50943"/>
    </source>
</evidence>
<keyword evidence="2" id="KW-0472">Membrane</keyword>
<dbReference type="OrthoDB" id="9797543at2"/>
<keyword evidence="2" id="KW-1133">Transmembrane helix</keyword>
<dbReference type="InterPro" id="IPR001387">
    <property type="entry name" value="Cro/C1-type_HTH"/>
</dbReference>
<evidence type="ECO:0000313" key="4">
    <source>
        <dbReference type="EMBL" id="TXJ46844.1"/>
    </source>
</evidence>
<feature type="domain" description="HTH cro/C1-type" evidence="3">
    <location>
        <begin position="8"/>
        <end position="23"/>
    </location>
</feature>
<accession>A0A5C8FBN2</accession>
<proteinExistence type="predicted"/>
<feature type="region of interest" description="Disordered" evidence="1">
    <location>
        <begin position="96"/>
        <end position="150"/>
    </location>
</feature>
<feature type="transmembrane region" description="Helical" evidence="2">
    <location>
        <begin position="192"/>
        <end position="212"/>
    </location>
</feature>
<dbReference type="PANTHER" id="PTHR34475">
    <property type="match status" value="1"/>
</dbReference>
<organism evidence="4 5">
    <name type="scientific">Brachyspira pilosicoli</name>
    <name type="common">Serpulina pilosicoli</name>
    <dbReference type="NCBI Taxonomy" id="52584"/>
    <lineage>
        <taxon>Bacteria</taxon>
        <taxon>Pseudomonadati</taxon>
        <taxon>Spirochaetota</taxon>
        <taxon>Spirochaetia</taxon>
        <taxon>Brachyspirales</taxon>
        <taxon>Brachyspiraceae</taxon>
        <taxon>Brachyspira</taxon>
    </lineage>
</organism>
<sequence>METIGQILKNAREKKGLTIEELASSTYIVSKFIKALEDEQFDLLPGEIYVKGFIKNLSDKLSLDSDAMIERYNLQRNENKFEEDLSKSRKFKISPKKKEEKVKKTENKVEEIKETTANNEDSKEETKKEEIKETTANNEDSKEETKKEDILKTNSSVSVNNKTYTPNSAEAELLYITKRDLNKLRNKKSSSFVPIIVILTVLVIFAVIFFNINNIKSIFSSNKNNNKREVEIARNIVDNSARQNVKPGDIIYFKPLGISATIKFNTIGNVIRMNINGQDLSFSKSNPIILDLNGNGINDFKISIIEVYDNLATVEMEKLEENQMINSVYNNEESTNYLNENNITNNIVVSSDVKLPVIDGETYIEQDTDKSNIRIEITAKHFVYLRYFIDSGGPATTNLLSGKTLYLEARDVMMLTIGNAGEVVVKVNGRIVDVGALGETVNKTIKWTNNLNDSTKYNLIMTDTK</sequence>
<dbReference type="Pfam" id="PF13413">
    <property type="entry name" value="HTH_25"/>
    <property type="match status" value="1"/>
</dbReference>
<dbReference type="PANTHER" id="PTHR34475:SF1">
    <property type="entry name" value="CYTOSKELETON PROTEIN RODZ"/>
    <property type="match status" value="1"/>
</dbReference>
<dbReference type="InterPro" id="IPR050400">
    <property type="entry name" value="Bact_Cytoskel_RodZ"/>
</dbReference>
<dbReference type="GO" id="GO:0003677">
    <property type="term" value="F:DNA binding"/>
    <property type="evidence" value="ECO:0007669"/>
    <property type="project" value="InterPro"/>
</dbReference>
<keyword evidence="2" id="KW-0812">Transmembrane</keyword>
<reference evidence="4 5" key="1">
    <citation type="journal article" date="1992" name="Lakartidningen">
        <title>[Penicillin V and not amoxicillin is the first choice preparation in acute otitis].</title>
        <authorList>
            <person name="Kamme C."/>
            <person name="Lundgren K."/>
            <person name="Prellner K."/>
        </authorList>
    </citation>
    <scope>NUCLEOTIDE SEQUENCE [LARGE SCALE GENOMIC DNA]</scope>
    <source>
        <strain evidence="4 5">PC5538III-hc</strain>
    </source>
</reference>
<protein>
    <submittedName>
        <fullName evidence="4">Helix-turn-helix domain-containing protein</fullName>
    </submittedName>
</protein>
<comment type="caution">
    <text evidence="4">The sequence shown here is derived from an EMBL/GenBank/DDBJ whole genome shotgun (WGS) entry which is preliminary data.</text>
</comment>
<dbReference type="PROSITE" id="PS50943">
    <property type="entry name" value="HTH_CROC1"/>
    <property type="match status" value="1"/>
</dbReference>
<dbReference type="InterPro" id="IPR010982">
    <property type="entry name" value="Lambda_DNA-bd_dom_sf"/>
</dbReference>
<dbReference type="EMBL" id="SAXY01000010">
    <property type="protein sequence ID" value="TXJ46844.1"/>
    <property type="molecule type" value="Genomic_DNA"/>
</dbReference>
<dbReference type="Proteomes" id="UP000323176">
    <property type="component" value="Unassembled WGS sequence"/>
</dbReference>
<name>A0A5C8FBN2_BRAPL</name>
<evidence type="ECO:0000313" key="5">
    <source>
        <dbReference type="Proteomes" id="UP000323176"/>
    </source>
</evidence>